<accession>A0A0Q3HN55</accession>
<dbReference type="Gramene" id="KQK24224">
    <property type="protein sequence ID" value="KQK24224"/>
    <property type="gene ID" value="BRADI_1g78813v3"/>
</dbReference>
<protein>
    <submittedName>
        <fullName evidence="2 3">Uncharacterized protein</fullName>
    </submittedName>
</protein>
<keyword evidence="4" id="KW-1185">Reference proteome</keyword>
<dbReference type="Proteomes" id="UP000008810">
    <property type="component" value="Chromosome 1"/>
</dbReference>
<dbReference type="EMBL" id="CM000880">
    <property type="protein sequence ID" value="KQK24224.1"/>
    <property type="molecule type" value="Genomic_DNA"/>
</dbReference>
<evidence type="ECO:0000313" key="3">
    <source>
        <dbReference type="EnsemblPlants" id="KQK24224"/>
    </source>
</evidence>
<proteinExistence type="predicted"/>
<feature type="chain" id="PRO_5035999623" evidence="1">
    <location>
        <begin position="19"/>
        <end position="69"/>
    </location>
</feature>
<dbReference type="EnsemblPlants" id="KQK24224">
    <property type="protein sequence ID" value="KQK24224"/>
    <property type="gene ID" value="BRADI_1g78813v3"/>
</dbReference>
<reference evidence="2 3" key="1">
    <citation type="journal article" date="2010" name="Nature">
        <title>Genome sequencing and analysis of the model grass Brachypodium distachyon.</title>
        <authorList>
            <consortium name="International Brachypodium Initiative"/>
        </authorList>
    </citation>
    <scope>NUCLEOTIDE SEQUENCE [LARGE SCALE GENOMIC DNA]</scope>
    <source>
        <strain evidence="2 3">Bd21</strain>
    </source>
</reference>
<dbReference type="OrthoDB" id="717720at2759"/>
<feature type="signal peptide" evidence="1">
    <location>
        <begin position="1"/>
        <end position="18"/>
    </location>
</feature>
<dbReference type="InParanoid" id="A0A0Q3HN55"/>
<gene>
    <name evidence="2" type="ORF">BRADI_1g78813v3</name>
</gene>
<reference evidence="3" key="3">
    <citation type="submission" date="2018-08" db="UniProtKB">
        <authorList>
            <consortium name="EnsemblPlants"/>
        </authorList>
    </citation>
    <scope>IDENTIFICATION</scope>
    <source>
        <strain evidence="3">cv. Bd21</strain>
    </source>
</reference>
<organism evidence="2">
    <name type="scientific">Brachypodium distachyon</name>
    <name type="common">Purple false brome</name>
    <name type="synonym">Trachynia distachya</name>
    <dbReference type="NCBI Taxonomy" id="15368"/>
    <lineage>
        <taxon>Eukaryota</taxon>
        <taxon>Viridiplantae</taxon>
        <taxon>Streptophyta</taxon>
        <taxon>Embryophyta</taxon>
        <taxon>Tracheophyta</taxon>
        <taxon>Spermatophyta</taxon>
        <taxon>Magnoliopsida</taxon>
        <taxon>Liliopsida</taxon>
        <taxon>Poales</taxon>
        <taxon>Poaceae</taxon>
        <taxon>BOP clade</taxon>
        <taxon>Pooideae</taxon>
        <taxon>Stipodae</taxon>
        <taxon>Brachypodieae</taxon>
        <taxon>Brachypodium</taxon>
    </lineage>
</organism>
<evidence type="ECO:0000313" key="2">
    <source>
        <dbReference type="EMBL" id="KQK24224.1"/>
    </source>
</evidence>
<evidence type="ECO:0000256" key="1">
    <source>
        <dbReference type="SAM" id="SignalP"/>
    </source>
</evidence>
<reference evidence="2" key="2">
    <citation type="submission" date="2017-06" db="EMBL/GenBank/DDBJ databases">
        <title>WGS assembly of Brachypodium distachyon.</title>
        <authorList>
            <consortium name="The International Brachypodium Initiative"/>
            <person name="Lucas S."/>
            <person name="Harmon-Smith M."/>
            <person name="Lail K."/>
            <person name="Tice H."/>
            <person name="Grimwood J."/>
            <person name="Bruce D."/>
            <person name="Barry K."/>
            <person name="Shu S."/>
            <person name="Lindquist E."/>
            <person name="Wang M."/>
            <person name="Pitluck S."/>
            <person name="Vogel J.P."/>
            <person name="Garvin D.F."/>
            <person name="Mockler T.C."/>
            <person name="Schmutz J."/>
            <person name="Rokhsar D."/>
            <person name="Bevan M.W."/>
        </authorList>
    </citation>
    <scope>NUCLEOTIDE SEQUENCE</scope>
    <source>
        <strain evidence="2">Bd21</strain>
    </source>
</reference>
<dbReference type="AlphaFoldDB" id="A0A0Q3HN55"/>
<sequence length="69" mass="7186">MCLAALMVMATVLSSCNADQDHTLLGCNLATCSKLCNYREGAHCTDLGLCSCCPSAAKSENADKKAVTN</sequence>
<name>A0A0Q3HN55_BRADI</name>
<evidence type="ECO:0000313" key="4">
    <source>
        <dbReference type="Proteomes" id="UP000008810"/>
    </source>
</evidence>
<keyword evidence="1" id="KW-0732">Signal</keyword>